<dbReference type="Gene3D" id="2.40.50.220">
    <property type="entry name" value="EutN/Ccml"/>
    <property type="match status" value="1"/>
</dbReference>
<dbReference type="Pfam" id="PF03319">
    <property type="entry name" value="EutN_CcmL"/>
    <property type="match status" value="1"/>
</dbReference>
<dbReference type="Proteomes" id="UP000233256">
    <property type="component" value="Unassembled WGS sequence"/>
</dbReference>
<keyword evidence="2" id="KW-1283">Bacterial microcompartment</keyword>
<sequence length="176" mass="18529">MKIGKVVGTTVLSVAQENLQGYKLLIVQPMGYDLVPRGEPFISVDSVGAGFGELVFMITSSESSIPFRPRIVPSDHCIVGIIDEIEYGRHTPVELEPRLSGTLNISGIQDLIKRREQAELAKGEGVNSGAVISAAMNSGKKSPSKKKSSDKSGSEKSSSGNGLKGSSAGARRGKGK</sequence>
<feature type="region of interest" description="Disordered" evidence="3">
    <location>
        <begin position="131"/>
        <end position="176"/>
    </location>
</feature>
<dbReference type="GO" id="GO:0031469">
    <property type="term" value="C:bacterial microcompartment"/>
    <property type="evidence" value="ECO:0007669"/>
    <property type="project" value="UniProtKB-SubCell"/>
</dbReference>
<reference evidence="4 5" key="1">
    <citation type="journal article" date="2017" name="ISME J.">
        <title>Potential for microbial H2 and metal transformations associated with novel bacteria and archaea in deep terrestrial subsurface sediments.</title>
        <authorList>
            <person name="Hernsdorf A.W."/>
            <person name="Amano Y."/>
            <person name="Miyakawa K."/>
            <person name="Ise K."/>
            <person name="Suzuki Y."/>
            <person name="Anantharaman K."/>
            <person name="Probst A."/>
            <person name="Burstein D."/>
            <person name="Thomas B.C."/>
            <person name="Banfield J.F."/>
        </authorList>
    </citation>
    <scope>NUCLEOTIDE SEQUENCE [LARGE SCALE GENOMIC DNA]</scope>
    <source>
        <strain evidence="4">HGW-Wallbacteria-1</strain>
    </source>
</reference>
<evidence type="ECO:0008006" key="6">
    <source>
        <dbReference type="Google" id="ProtNLM"/>
    </source>
</evidence>
<dbReference type="PROSITE" id="PS51932">
    <property type="entry name" value="BMV"/>
    <property type="match status" value="1"/>
</dbReference>
<dbReference type="PANTHER" id="PTHR36539:SF1">
    <property type="entry name" value="BACTERIAL MICROCOMPARTMENT SHELL VERTEX PROTEIN EUTN"/>
    <property type="match status" value="1"/>
</dbReference>
<dbReference type="InterPro" id="IPR004992">
    <property type="entry name" value="EutN_CcmL"/>
</dbReference>
<name>A0A2N1PJX4_9BACT</name>
<accession>A0A2N1PJX4</accession>
<dbReference type="AlphaFoldDB" id="A0A2N1PJX4"/>
<comment type="caution">
    <text evidence="4">The sequence shown here is derived from an EMBL/GenBank/DDBJ whole genome shotgun (WGS) entry which is preliminary data.</text>
</comment>
<dbReference type="InterPro" id="IPR036677">
    <property type="entry name" value="EutN_CcmL_sf"/>
</dbReference>
<protein>
    <recommendedName>
        <fullName evidence="6">Ethanolamine utilization protein EutN</fullName>
    </recommendedName>
</protein>
<gene>
    <name evidence="4" type="ORF">CVV64_18005</name>
</gene>
<evidence type="ECO:0000313" key="4">
    <source>
        <dbReference type="EMBL" id="PKK88634.1"/>
    </source>
</evidence>
<comment type="subcellular location">
    <subcellularLocation>
        <location evidence="1">Bacterial microcompartment</location>
    </subcellularLocation>
</comment>
<evidence type="ECO:0000256" key="3">
    <source>
        <dbReference type="SAM" id="MobiDB-lite"/>
    </source>
</evidence>
<organism evidence="4 5">
    <name type="scientific">Candidatus Wallbacteria bacterium HGW-Wallbacteria-1</name>
    <dbReference type="NCBI Taxonomy" id="2013854"/>
    <lineage>
        <taxon>Bacteria</taxon>
        <taxon>Candidatus Walliibacteriota</taxon>
    </lineage>
</organism>
<feature type="compositionally biased region" description="Low complexity" evidence="3">
    <location>
        <begin position="155"/>
        <end position="169"/>
    </location>
</feature>
<dbReference type="CDD" id="cd01614">
    <property type="entry name" value="EutN_CcmL"/>
    <property type="match status" value="1"/>
</dbReference>
<dbReference type="PANTHER" id="PTHR36539">
    <property type="entry name" value="ETHANOLAMINE UTILIZATION PROTEIN EUTN"/>
    <property type="match status" value="1"/>
</dbReference>
<evidence type="ECO:0000313" key="5">
    <source>
        <dbReference type="Proteomes" id="UP000233256"/>
    </source>
</evidence>
<dbReference type="EMBL" id="PGXC01000039">
    <property type="protein sequence ID" value="PKK88634.1"/>
    <property type="molecule type" value="Genomic_DNA"/>
</dbReference>
<evidence type="ECO:0000256" key="1">
    <source>
        <dbReference type="ARBA" id="ARBA00024322"/>
    </source>
</evidence>
<evidence type="ECO:0000256" key="2">
    <source>
        <dbReference type="ARBA" id="ARBA00024446"/>
    </source>
</evidence>
<proteinExistence type="predicted"/>
<dbReference type="SUPFAM" id="SSF159133">
    <property type="entry name" value="EutN/CcmL-like"/>
    <property type="match status" value="1"/>
</dbReference>